<keyword evidence="2" id="KW-0645">Protease</keyword>
<dbReference type="PANTHER" id="PTHR11010:SF109">
    <property type="entry name" value="PEPTIDASE, FAMILY S28, PUTATIVE (AFU_ORTHOLOGUE AFUA_4G03790)-RELATED"/>
    <property type="match status" value="1"/>
</dbReference>
<organism evidence="7 8">
    <name type="scientific">Coniochaeta hoffmannii</name>
    <dbReference type="NCBI Taxonomy" id="91930"/>
    <lineage>
        <taxon>Eukaryota</taxon>
        <taxon>Fungi</taxon>
        <taxon>Dikarya</taxon>
        <taxon>Ascomycota</taxon>
        <taxon>Pezizomycotina</taxon>
        <taxon>Sordariomycetes</taxon>
        <taxon>Sordariomycetidae</taxon>
        <taxon>Coniochaetales</taxon>
        <taxon>Coniochaetaceae</taxon>
        <taxon>Coniochaeta</taxon>
    </lineage>
</organism>
<dbReference type="AlphaFoldDB" id="A0AA38R2R4"/>
<evidence type="ECO:0000256" key="5">
    <source>
        <dbReference type="ARBA" id="ARBA00023180"/>
    </source>
</evidence>
<reference evidence="7" key="1">
    <citation type="submission" date="2022-07" db="EMBL/GenBank/DDBJ databases">
        <title>Fungi with potential for degradation of polypropylene.</title>
        <authorList>
            <person name="Gostincar C."/>
        </authorList>
    </citation>
    <scope>NUCLEOTIDE SEQUENCE</scope>
    <source>
        <strain evidence="7">EXF-13287</strain>
    </source>
</reference>
<accession>A0AA38R2R4</accession>
<dbReference type="InterPro" id="IPR008758">
    <property type="entry name" value="Peptidase_S28"/>
</dbReference>
<name>A0AA38R2R4_9PEZI</name>
<dbReference type="EMBL" id="JANBVN010000194">
    <property type="protein sequence ID" value="KAJ9133790.1"/>
    <property type="molecule type" value="Genomic_DNA"/>
</dbReference>
<protein>
    <submittedName>
        <fullName evidence="7">Peptidase S28</fullName>
    </submittedName>
</protein>
<gene>
    <name evidence="7" type="ORF">NKR19_g8898</name>
</gene>
<feature type="compositionally biased region" description="Low complexity" evidence="6">
    <location>
        <begin position="633"/>
        <end position="647"/>
    </location>
</feature>
<keyword evidence="3" id="KW-0732">Signal</keyword>
<feature type="compositionally biased region" description="Low complexity" evidence="6">
    <location>
        <begin position="425"/>
        <end position="436"/>
    </location>
</feature>
<sequence length="680" mass="74329">MRLSSTGSSLAVGLTLQASTIQAWGIADRIRVNYYSGGLLTPVPSYNISMPVDHFTPSDARTFNNRFFVNDTYYKPGGPVIFFDFGEVGVDIYYASVFMGDYGDGAVSAALELAKSRGGVVVGWEHRYYGLSHPFPLTERTYDSSDYSTDGIPVGGAADYKYLTVAQSLEDVAYFARRFNQTQLDADRNAVLGGVNATRYLDPWHTPWIWVGGSYPGMRGTWMRLHNPDIIYAVWASSAPVQTVPEGSAYANSIYRALPRNCTADIQAAMSRMDQIVDGGNQTDMSRLAAKIRMAEYFASDNDDSKRRRSASARYDVEYFQPILAGLFRAVTSHAQSYGYTGDLQHFCDILESFNVASFLANSTSQREDDSAFLYNNGDSAPPEKGIAASSGERGGEVALAGYLYAIHQHFSGPSSKPSLKRWQSQSRPSSSSSASVEMDPWQDAHSWEWQVLSELGLVVSVNGSSPYRLGSRHVDYAYMRRETIERYFANFTEADIPGEPDADYPQGFGGWRMQPSNTMFTNGEFDPWRAYGVSSLERELADYPAYGGMVQDVPACGVASSMGEHFGTVYPGAVHAEDLALIPDQPRGSQNLTHPPLKVGLELFQKALDKWLPCFNDSSTRPAAIDPDHPANSSTSGDSGSSGNSTKPGDKNGAAGSLSAAKSVWAVAAVFSFVFYHAL</sequence>
<dbReference type="InterPro" id="IPR029058">
    <property type="entry name" value="AB_hydrolase_fold"/>
</dbReference>
<dbReference type="Pfam" id="PF05577">
    <property type="entry name" value="Peptidase_S28"/>
    <property type="match status" value="2"/>
</dbReference>
<dbReference type="Proteomes" id="UP001174691">
    <property type="component" value="Unassembled WGS sequence"/>
</dbReference>
<dbReference type="PANTHER" id="PTHR11010">
    <property type="entry name" value="PROTEASE S28 PRO-X CARBOXYPEPTIDASE-RELATED"/>
    <property type="match status" value="1"/>
</dbReference>
<feature type="compositionally biased region" description="Polar residues" evidence="6">
    <location>
        <begin position="414"/>
        <end position="424"/>
    </location>
</feature>
<dbReference type="GO" id="GO:0008239">
    <property type="term" value="F:dipeptidyl-peptidase activity"/>
    <property type="evidence" value="ECO:0007669"/>
    <property type="project" value="TreeGrafter"/>
</dbReference>
<keyword evidence="4" id="KW-0378">Hydrolase</keyword>
<evidence type="ECO:0000256" key="3">
    <source>
        <dbReference type="ARBA" id="ARBA00022729"/>
    </source>
</evidence>
<evidence type="ECO:0000313" key="7">
    <source>
        <dbReference type="EMBL" id="KAJ9133790.1"/>
    </source>
</evidence>
<evidence type="ECO:0000313" key="8">
    <source>
        <dbReference type="Proteomes" id="UP001174691"/>
    </source>
</evidence>
<proteinExistence type="inferred from homology"/>
<evidence type="ECO:0000256" key="6">
    <source>
        <dbReference type="SAM" id="MobiDB-lite"/>
    </source>
</evidence>
<comment type="caution">
    <text evidence="7">The sequence shown here is derived from an EMBL/GenBank/DDBJ whole genome shotgun (WGS) entry which is preliminary data.</text>
</comment>
<evidence type="ECO:0000256" key="2">
    <source>
        <dbReference type="ARBA" id="ARBA00022670"/>
    </source>
</evidence>
<comment type="similarity">
    <text evidence="1">Belongs to the peptidase S28 family.</text>
</comment>
<dbReference type="Gene3D" id="3.40.50.1820">
    <property type="entry name" value="alpha/beta hydrolase"/>
    <property type="match status" value="2"/>
</dbReference>
<feature type="region of interest" description="Disordered" evidence="6">
    <location>
        <begin position="414"/>
        <end position="438"/>
    </location>
</feature>
<dbReference type="SUPFAM" id="SSF53474">
    <property type="entry name" value="alpha/beta-Hydrolases"/>
    <property type="match status" value="1"/>
</dbReference>
<evidence type="ECO:0000256" key="4">
    <source>
        <dbReference type="ARBA" id="ARBA00022801"/>
    </source>
</evidence>
<keyword evidence="5" id="KW-0325">Glycoprotein</keyword>
<dbReference type="GO" id="GO:0006508">
    <property type="term" value="P:proteolysis"/>
    <property type="evidence" value="ECO:0007669"/>
    <property type="project" value="UniProtKB-KW"/>
</dbReference>
<dbReference type="GO" id="GO:0070008">
    <property type="term" value="F:serine-type exopeptidase activity"/>
    <property type="evidence" value="ECO:0007669"/>
    <property type="project" value="InterPro"/>
</dbReference>
<feature type="region of interest" description="Disordered" evidence="6">
    <location>
        <begin position="623"/>
        <end position="655"/>
    </location>
</feature>
<evidence type="ECO:0000256" key="1">
    <source>
        <dbReference type="ARBA" id="ARBA00011079"/>
    </source>
</evidence>
<keyword evidence="8" id="KW-1185">Reference proteome</keyword>